<organism evidence="2 3">
    <name type="scientific">Devosia sediminis</name>
    <dbReference type="NCBI Taxonomy" id="2798801"/>
    <lineage>
        <taxon>Bacteria</taxon>
        <taxon>Pseudomonadati</taxon>
        <taxon>Pseudomonadota</taxon>
        <taxon>Alphaproteobacteria</taxon>
        <taxon>Hyphomicrobiales</taxon>
        <taxon>Devosiaceae</taxon>
        <taxon>Devosia</taxon>
    </lineage>
</organism>
<dbReference type="AlphaFoldDB" id="A0A934ML89"/>
<dbReference type="Proteomes" id="UP000602124">
    <property type="component" value="Unassembled WGS sequence"/>
</dbReference>
<keyword evidence="1" id="KW-1133">Transmembrane helix</keyword>
<feature type="transmembrane region" description="Helical" evidence="1">
    <location>
        <begin position="52"/>
        <end position="75"/>
    </location>
</feature>
<feature type="transmembrane region" description="Helical" evidence="1">
    <location>
        <begin position="174"/>
        <end position="192"/>
    </location>
</feature>
<dbReference type="PIRSF" id="PIRSF033239">
    <property type="entry name" value="ExoD"/>
    <property type="match status" value="1"/>
</dbReference>
<keyword evidence="1" id="KW-0472">Membrane</keyword>
<evidence type="ECO:0000313" key="2">
    <source>
        <dbReference type="EMBL" id="MBJ3784396.1"/>
    </source>
</evidence>
<dbReference type="PANTHER" id="PTHR41795">
    <property type="entry name" value="EXOPOLYSACCHARIDE SYNTHESIS PROTEIN"/>
    <property type="match status" value="1"/>
</dbReference>
<name>A0A934ML89_9HYPH</name>
<keyword evidence="1" id="KW-0812">Transmembrane</keyword>
<comment type="caution">
    <text evidence="2">The sequence shown here is derived from an EMBL/GenBank/DDBJ whole genome shotgun (WGS) entry which is preliminary data.</text>
</comment>
<evidence type="ECO:0000313" key="3">
    <source>
        <dbReference type="Proteomes" id="UP000602124"/>
    </source>
</evidence>
<gene>
    <name evidence="2" type="ORF">JEQ47_06660</name>
</gene>
<accession>A0A934ML89</accession>
<dbReference type="Pfam" id="PF06055">
    <property type="entry name" value="ExoD"/>
    <property type="match status" value="1"/>
</dbReference>
<protein>
    <submittedName>
        <fullName evidence="2">Exopolysaccharide biosynthesis protein</fullName>
    </submittedName>
</protein>
<reference evidence="2" key="1">
    <citation type="submission" date="2020-12" db="EMBL/GenBank/DDBJ databases">
        <title>Devosia sp. MSA67 isolated from Mo River.</title>
        <authorList>
            <person name="Ma F."/>
            <person name="Zi Z."/>
        </authorList>
    </citation>
    <scope>NUCLEOTIDE SEQUENCE</scope>
    <source>
        <strain evidence="2">MSA67</strain>
    </source>
</reference>
<dbReference type="PANTHER" id="PTHR41795:SF1">
    <property type="entry name" value="EXOPOLYSACCHARIDE SYNTHESIS PROTEIN"/>
    <property type="match status" value="1"/>
</dbReference>
<keyword evidence="3" id="KW-1185">Reference proteome</keyword>
<sequence length="194" mass="20975">MSTGTVEALRQRLLDRTEKQPRLSVGDIVDELSSRGRGPFFLVPALVELTPIGSIPGVPTVIALLLAVFAVQVLAGRKTMWLPGFVRKWSMASDKVSTALEKLEKVAGRMDRMFHDRWPILVYEPFQRAAAAVVLLLCLAVPFLEIVPFASSVPMLCIAALGLAMLVHDGRVMAGAALALLLGGALGLYWALRA</sequence>
<dbReference type="EMBL" id="JAEKMH010000001">
    <property type="protein sequence ID" value="MBJ3784396.1"/>
    <property type="molecule type" value="Genomic_DNA"/>
</dbReference>
<evidence type="ECO:0000256" key="1">
    <source>
        <dbReference type="SAM" id="Phobius"/>
    </source>
</evidence>
<proteinExistence type="predicted"/>
<dbReference type="RefSeq" id="WP_198875563.1">
    <property type="nucleotide sequence ID" value="NZ_JAEKMH010000001.1"/>
</dbReference>
<dbReference type="InterPro" id="IPR010331">
    <property type="entry name" value="ExoD"/>
</dbReference>